<evidence type="ECO:0000259" key="1">
    <source>
        <dbReference type="Pfam" id="PF22275"/>
    </source>
</evidence>
<gene>
    <name evidence="2" type="ORF">HNP46_000442</name>
</gene>
<proteinExistence type="predicted"/>
<name>A0A7W7KFR3_PSENT</name>
<dbReference type="InterPro" id="IPR054232">
    <property type="entry name" value="DUF6957"/>
</dbReference>
<dbReference type="RefSeq" id="WP_184585885.1">
    <property type="nucleotide sequence ID" value="NZ_JACHLI010000001.1"/>
</dbReference>
<protein>
    <recommendedName>
        <fullName evidence="1">DUF6957 domain-containing protein</fullName>
    </recommendedName>
</protein>
<dbReference type="Pfam" id="PF22275">
    <property type="entry name" value="DUF6957"/>
    <property type="match status" value="1"/>
</dbReference>
<sequence>MTTPELPAGTDGAFGVLSAISNFLNAPGEPMAGCEMPLNELARITAERFPHKPYCLVEKWIFADLDITEDEAAILRSHGQEPNLLYSHRVIDDSAGRFHPGNWVRSTGLVKFTDGIYFETRNTVYVLVGEGQRKKVRPQIILSIA</sequence>
<dbReference type="Proteomes" id="UP000566995">
    <property type="component" value="Unassembled WGS sequence"/>
</dbReference>
<organism evidence="2 3">
    <name type="scientific">Pseudomonas nitroreducens</name>
    <dbReference type="NCBI Taxonomy" id="46680"/>
    <lineage>
        <taxon>Bacteria</taxon>
        <taxon>Pseudomonadati</taxon>
        <taxon>Pseudomonadota</taxon>
        <taxon>Gammaproteobacteria</taxon>
        <taxon>Pseudomonadales</taxon>
        <taxon>Pseudomonadaceae</taxon>
        <taxon>Pseudomonas</taxon>
    </lineage>
</organism>
<dbReference type="AlphaFoldDB" id="A0A7W7KFR3"/>
<comment type="caution">
    <text evidence="2">The sequence shown here is derived from an EMBL/GenBank/DDBJ whole genome shotgun (WGS) entry which is preliminary data.</text>
</comment>
<feature type="domain" description="DUF6957" evidence="1">
    <location>
        <begin position="33"/>
        <end position="142"/>
    </location>
</feature>
<accession>A0A7W7KFR3</accession>
<reference evidence="2 3" key="1">
    <citation type="submission" date="2020-08" db="EMBL/GenBank/DDBJ databases">
        <title>Functional genomics of gut bacteria from endangered species of beetles.</title>
        <authorList>
            <person name="Carlos-Shanley C."/>
        </authorList>
    </citation>
    <scope>NUCLEOTIDE SEQUENCE [LARGE SCALE GENOMIC DNA]</scope>
    <source>
        <strain evidence="2 3">S00179</strain>
    </source>
</reference>
<dbReference type="EMBL" id="JACHLI010000001">
    <property type="protein sequence ID" value="MBB4861631.1"/>
    <property type="molecule type" value="Genomic_DNA"/>
</dbReference>
<evidence type="ECO:0000313" key="3">
    <source>
        <dbReference type="Proteomes" id="UP000566995"/>
    </source>
</evidence>
<evidence type="ECO:0000313" key="2">
    <source>
        <dbReference type="EMBL" id="MBB4861631.1"/>
    </source>
</evidence>